<proteinExistence type="predicted"/>
<keyword evidence="1" id="KW-1185">Reference proteome</keyword>
<accession>A0A8B8EBP0</accession>
<dbReference type="InterPro" id="IPR046351">
    <property type="entry name" value="UTP4"/>
</dbReference>
<dbReference type="KEGG" id="cvn:111133163"/>
<name>A0A8B8EBP0_CRAVI</name>
<dbReference type="GeneID" id="111133163"/>
<dbReference type="SUPFAM" id="SSF50998">
    <property type="entry name" value="Quinoprotein alcohol dehydrogenase-like"/>
    <property type="match status" value="1"/>
</dbReference>
<evidence type="ECO:0000313" key="1">
    <source>
        <dbReference type="Proteomes" id="UP000694844"/>
    </source>
</evidence>
<dbReference type="Gene3D" id="2.130.10.10">
    <property type="entry name" value="YVTN repeat-like/Quinoprotein amine dehydrogenase"/>
    <property type="match status" value="2"/>
</dbReference>
<dbReference type="OrthoDB" id="8883818at2759"/>
<dbReference type="GO" id="GO:0032040">
    <property type="term" value="C:small-subunit processome"/>
    <property type="evidence" value="ECO:0007669"/>
    <property type="project" value="TreeGrafter"/>
</dbReference>
<organism evidence="1 2">
    <name type="scientific">Crassostrea virginica</name>
    <name type="common">Eastern oyster</name>
    <dbReference type="NCBI Taxonomy" id="6565"/>
    <lineage>
        <taxon>Eukaryota</taxon>
        <taxon>Metazoa</taxon>
        <taxon>Spiralia</taxon>
        <taxon>Lophotrochozoa</taxon>
        <taxon>Mollusca</taxon>
        <taxon>Bivalvia</taxon>
        <taxon>Autobranchia</taxon>
        <taxon>Pteriomorphia</taxon>
        <taxon>Ostreida</taxon>
        <taxon>Ostreoidea</taxon>
        <taxon>Ostreidae</taxon>
        <taxon>Crassostrea</taxon>
    </lineage>
</organism>
<dbReference type="GO" id="GO:0003723">
    <property type="term" value="F:RNA binding"/>
    <property type="evidence" value="ECO:0007669"/>
    <property type="project" value="TreeGrafter"/>
</dbReference>
<evidence type="ECO:0000313" key="2">
    <source>
        <dbReference type="RefSeq" id="XP_022336993.1"/>
    </source>
</evidence>
<reference evidence="2" key="1">
    <citation type="submission" date="2025-08" db="UniProtKB">
        <authorList>
            <consortium name="RefSeq"/>
        </authorList>
    </citation>
    <scope>IDENTIFICATION</scope>
    <source>
        <tissue evidence="2">Whole sample</tissue>
    </source>
</reference>
<dbReference type="PANTHER" id="PTHR44163">
    <property type="entry name" value="U3 SMALL NUCLEOLAR RNA-ASSOCIATED PROTEIN 4 HOMOLOG"/>
    <property type="match status" value="1"/>
</dbReference>
<gene>
    <name evidence="2" type="primary">LOC111133163</name>
</gene>
<dbReference type="SMART" id="SM00320">
    <property type="entry name" value="WD40"/>
    <property type="match status" value="10"/>
</dbReference>
<dbReference type="Proteomes" id="UP000694844">
    <property type="component" value="Chromosome 5"/>
</dbReference>
<sequence>MGEFRVHRVRFFEYQPKAIQCIVYGKEINRVALSRSDGSIELFDLKNDWYQDKVIPGSESKSIETLCWQGERLYSGGLDGDVVEYDLKKLEPKASASSNAGPVWCLTTDSHGKFLAAGTEDGCVVLFDTDYHSLQYYRSFDKQEGRILSIAWNTSLEVILTGGVDNMRLWSVKSGHAVQRMTLGRLDKHKETIVWCVAILSDMTLVSGDSRGRTIFWNGKQGTQIKSFQMHQADVLCLAVHESEKQVFSSGVDPKVVQFQYTTTSRESDWNMWVRTKIWYQHTHDVRTLAVTPTEVISGGVDTNLLANRLGNEKNKRKMRSIPMHQLVGVAKERNALLLQYPDYLELWRLGNTRKTSDKDGEVLPEEIPPQKLIQLKTKDGQHITCSAVSPQANWMSYSDIDGLKLYRINMTEAESIRPSINIKKVKKHLPAFSAHRLVFTPDENFLIVATSCQQIVVISLEEDSVSVYHTWENYSEDSIHQLSVSPDSRLVAVADLSYKVTVLELKSKEVVCQLPSYKSTVTAMTFTPDNQNLITAYADQKIYEFDVQKKEYSDWCRKVCNNFPNVWMKRHQKIFCICTSPNYPDKIFFSDLDKFFILDKTQPFPEKYTRPYTLVARPNSSKMTAFHVCTRFRYLMHMDFVHDDWVVMVERTKLAMMESLPMAMQQKKFGT</sequence>
<dbReference type="InterPro" id="IPR011047">
    <property type="entry name" value="Quinoprotein_ADH-like_sf"/>
</dbReference>
<dbReference type="Pfam" id="PF00400">
    <property type="entry name" value="WD40"/>
    <property type="match status" value="3"/>
</dbReference>
<dbReference type="AlphaFoldDB" id="A0A8B8EBP0"/>
<dbReference type="InterPro" id="IPR001680">
    <property type="entry name" value="WD40_rpt"/>
</dbReference>
<dbReference type="RefSeq" id="XP_022336993.1">
    <property type="nucleotide sequence ID" value="XM_022481285.1"/>
</dbReference>
<protein>
    <submittedName>
        <fullName evidence="2">U3 small nucleolar RNA-associated protein 4 homolog</fullName>
    </submittedName>
</protein>
<dbReference type="PANTHER" id="PTHR44163:SF1">
    <property type="entry name" value="U3 SMALL NUCLEOLAR RNA-ASSOCIATED PROTEIN 4 HOMOLOG"/>
    <property type="match status" value="1"/>
</dbReference>
<dbReference type="GO" id="GO:0000462">
    <property type="term" value="P:maturation of SSU-rRNA from tricistronic rRNA transcript (SSU-rRNA, 5.8S rRNA, LSU-rRNA)"/>
    <property type="evidence" value="ECO:0007669"/>
    <property type="project" value="InterPro"/>
</dbReference>
<dbReference type="GO" id="GO:0030686">
    <property type="term" value="C:90S preribosome"/>
    <property type="evidence" value="ECO:0007669"/>
    <property type="project" value="InterPro"/>
</dbReference>
<dbReference type="GO" id="GO:0034455">
    <property type="term" value="C:t-UTP complex"/>
    <property type="evidence" value="ECO:0007669"/>
    <property type="project" value="TreeGrafter"/>
</dbReference>
<dbReference type="InterPro" id="IPR015943">
    <property type="entry name" value="WD40/YVTN_repeat-like_dom_sf"/>
</dbReference>